<dbReference type="EMBL" id="GBRH01178255">
    <property type="protein sequence ID" value="JAE19641.1"/>
    <property type="molecule type" value="Transcribed_RNA"/>
</dbReference>
<keyword evidence="1" id="KW-0472">Membrane</keyword>
<dbReference type="AlphaFoldDB" id="A0A0A9GAU2"/>
<accession>A0A0A9GAU2</accession>
<feature type="transmembrane region" description="Helical" evidence="1">
    <location>
        <begin position="39"/>
        <end position="56"/>
    </location>
</feature>
<sequence>MINIHMEAKRSRLLDIIFGWAIQQIYVVAIVLLLSYRSYFLLAFLFTIFSHLYQFLNC</sequence>
<protein>
    <submittedName>
        <fullName evidence="2">Uncharacterized protein</fullName>
    </submittedName>
</protein>
<feature type="transmembrane region" description="Helical" evidence="1">
    <location>
        <begin position="12"/>
        <end position="33"/>
    </location>
</feature>
<keyword evidence="1" id="KW-0812">Transmembrane</keyword>
<organism evidence="2">
    <name type="scientific">Arundo donax</name>
    <name type="common">Giant reed</name>
    <name type="synonym">Donax arundinaceus</name>
    <dbReference type="NCBI Taxonomy" id="35708"/>
    <lineage>
        <taxon>Eukaryota</taxon>
        <taxon>Viridiplantae</taxon>
        <taxon>Streptophyta</taxon>
        <taxon>Embryophyta</taxon>
        <taxon>Tracheophyta</taxon>
        <taxon>Spermatophyta</taxon>
        <taxon>Magnoliopsida</taxon>
        <taxon>Liliopsida</taxon>
        <taxon>Poales</taxon>
        <taxon>Poaceae</taxon>
        <taxon>PACMAD clade</taxon>
        <taxon>Arundinoideae</taxon>
        <taxon>Arundineae</taxon>
        <taxon>Arundo</taxon>
    </lineage>
</organism>
<name>A0A0A9GAU2_ARUDO</name>
<reference evidence="2" key="1">
    <citation type="submission" date="2014-09" db="EMBL/GenBank/DDBJ databases">
        <authorList>
            <person name="Magalhaes I.L.F."/>
            <person name="Oliveira U."/>
            <person name="Santos F.R."/>
            <person name="Vidigal T.H.D.A."/>
            <person name="Brescovit A.D."/>
            <person name="Santos A.J."/>
        </authorList>
    </citation>
    <scope>NUCLEOTIDE SEQUENCE</scope>
    <source>
        <tissue evidence="2">Shoot tissue taken approximately 20 cm above the soil surface</tissue>
    </source>
</reference>
<reference evidence="2" key="2">
    <citation type="journal article" date="2015" name="Data Brief">
        <title>Shoot transcriptome of the giant reed, Arundo donax.</title>
        <authorList>
            <person name="Barrero R.A."/>
            <person name="Guerrero F.D."/>
            <person name="Moolhuijzen P."/>
            <person name="Goolsby J.A."/>
            <person name="Tidwell J."/>
            <person name="Bellgard S.E."/>
            <person name="Bellgard M.I."/>
        </authorList>
    </citation>
    <scope>NUCLEOTIDE SEQUENCE</scope>
    <source>
        <tissue evidence="2">Shoot tissue taken approximately 20 cm above the soil surface</tissue>
    </source>
</reference>
<proteinExistence type="predicted"/>
<keyword evidence="1" id="KW-1133">Transmembrane helix</keyword>
<evidence type="ECO:0000313" key="2">
    <source>
        <dbReference type="EMBL" id="JAE19641.1"/>
    </source>
</evidence>
<evidence type="ECO:0000256" key="1">
    <source>
        <dbReference type="SAM" id="Phobius"/>
    </source>
</evidence>